<comment type="function">
    <text evidence="2 7">Hydrolysis of 6-phosphogluconolactone to 6-phosphogluconate.</text>
</comment>
<dbReference type="InterPro" id="IPR006148">
    <property type="entry name" value="Glc/Gal-6P_isomerase"/>
</dbReference>
<comment type="similarity">
    <text evidence="4 7">Belongs to the glucosamine/galactosamine-6-phosphate isomerase family. 6-phosphogluconolactonase subfamily.</text>
</comment>
<dbReference type="PANTHER" id="PTHR11054">
    <property type="entry name" value="6-PHOSPHOGLUCONOLACTONASE"/>
    <property type="match status" value="1"/>
</dbReference>
<evidence type="ECO:0000256" key="1">
    <source>
        <dbReference type="ARBA" id="ARBA00000832"/>
    </source>
</evidence>
<evidence type="ECO:0000256" key="6">
    <source>
        <dbReference type="ARBA" id="ARBA00020337"/>
    </source>
</evidence>
<evidence type="ECO:0000256" key="2">
    <source>
        <dbReference type="ARBA" id="ARBA00002681"/>
    </source>
</evidence>
<comment type="pathway">
    <text evidence="3 7">Carbohydrate degradation; pentose phosphate pathway; D-ribulose 5-phosphate from D-glucose 6-phosphate (oxidative stage): step 2/3.</text>
</comment>
<dbReference type="NCBIfam" id="TIGR01198">
    <property type="entry name" value="pgl"/>
    <property type="match status" value="1"/>
</dbReference>
<keyword evidence="7" id="KW-0378">Hydrolase</keyword>
<dbReference type="GO" id="GO:0017057">
    <property type="term" value="F:6-phosphogluconolactonase activity"/>
    <property type="evidence" value="ECO:0007669"/>
    <property type="project" value="UniProtKB-UniRule"/>
</dbReference>
<dbReference type="RefSeq" id="WP_075073213.1">
    <property type="nucleotide sequence ID" value="NZ_DF967972.1"/>
</dbReference>
<dbReference type="UniPathway" id="UPA00115">
    <property type="reaction ID" value="UER00409"/>
</dbReference>
<dbReference type="Proteomes" id="UP000055060">
    <property type="component" value="Unassembled WGS sequence"/>
</dbReference>
<dbReference type="InterPro" id="IPR037171">
    <property type="entry name" value="NagB/RpiA_transferase-like"/>
</dbReference>
<dbReference type="InterPro" id="IPR039104">
    <property type="entry name" value="6PGL"/>
</dbReference>
<gene>
    <name evidence="7" type="primary">pgl</name>
    <name evidence="9" type="ORF">LARV_01670</name>
</gene>
<dbReference type="CDD" id="cd01400">
    <property type="entry name" value="6PGL"/>
    <property type="match status" value="1"/>
</dbReference>
<dbReference type="GO" id="GO:0005975">
    <property type="term" value="P:carbohydrate metabolic process"/>
    <property type="evidence" value="ECO:0007669"/>
    <property type="project" value="UniProtKB-UniRule"/>
</dbReference>
<dbReference type="InterPro" id="IPR005900">
    <property type="entry name" value="6-phosphogluconolactonase_DevB"/>
</dbReference>
<dbReference type="AlphaFoldDB" id="A0A0S7B977"/>
<evidence type="ECO:0000256" key="7">
    <source>
        <dbReference type="RuleBase" id="RU365095"/>
    </source>
</evidence>
<evidence type="ECO:0000259" key="8">
    <source>
        <dbReference type="Pfam" id="PF01182"/>
    </source>
</evidence>
<evidence type="ECO:0000256" key="5">
    <source>
        <dbReference type="ARBA" id="ARBA00013198"/>
    </source>
</evidence>
<dbReference type="EMBL" id="DF967972">
    <property type="protein sequence ID" value="GAP13911.1"/>
    <property type="molecule type" value="Genomic_DNA"/>
</dbReference>
<accession>A0A0S7B977</accession>
<dbReference type="PANTHER" id="PTHR11054:SF0">
    <property type="entry name" value="6-PHOSPHOGLUCONOLACTONASE"/>
    <property type="match status" value="1"/>
</dbReference>
<protein>
    <recommendedName>
        <fullName evidence="6 7">6-phosphogluconolactonase</fullName>
        <shortName evidence="7">6PGL</shortName>
        <ecNumber evidence="5 7">3.1.1.31</ecNumber>
    </recommendedName>
</protein>
<dbReference type="SUPFAM" id="SSF100950">
    <property type="entry name" value="NagB/RpiA/CoA transferase-like"/>
    <property type="match status" value="1"/>
</dbReference>
<evidence type="ECO:0000256" key="4">
    <source>
        <dbReference type="ARBA" id="ARBA00010662"/>
    </source>
</evidence>
<comment type="catalytic activity">
    <reaction evidence="1 7">
        <text>6-phospho-D-glucono-1,5-lactone + H2O = 6-phospho-D-gluconate + H(+)</text>
        <dbReference type="Rhea" id="RHEA:12556"/>
        <dbReference type="ChEBI" id="CHEBI:15377"/>
        <dbReference type="ChEBI" id="CHEBI:15378"/>
        <dbReference type="ChEBI" id="CHEBI:57955"/>
        <dbReference type="ChEBI" id="CHEBI:58759"/>
        <dbReference type="EC" id="3.1.1.31"/>
    </reaction>
</comment>
<keyword evidence="10" id="KW-1185">Reference proteome</keyword>
<evidence type="ECO:0000256" key="3">
    <source>
        <dbReference type="ARBA" id="ARBA00004961"/>
    </source>
</evidence>
<dbReference type="STRING" id="360412.LARV_01670"/>
<dbReference type="OrthoDB" id="9810967at2"/>
<dbReference type="EC" id="3.1.1.31" evidence="5 7"/>
<reference evidence="9" key="1">
    <citation type="submission" date="2015-07" db="EMBL/GenBank/DDBJ databases">
        <title>Draft Genome Sequences of Anaerolinea thermolimosa IMO-1, Bellilinea caldifistulae GOMI-1, Leptolinea tardivitalis YMTK-2, Levilinea saccharolytica KIBI-1,Longilinea arvoryzae KOME-1, Previously Described as Members of the Anaerolineaceae (Chloroflexi).</title>
        <authorList>
            <person name="Sekiguchi Y."/>
            <person name="Ohashi A."/>
            <person name="Matsuura N."/>
            <person name="Tourlousse M.D."/>
        </authorList>
    </citation>
    <scope>NUCLEOTIDE SEQUENCE [LARGE SCALE GENOMIC DNA]</scope>
    <source>
        <strain evidence="9">KOME-1</strain>
    </source>
</reference>
<evidence type="ECO:0000313" key="10">
    <source>
        <dbReference type="Proteomes" id="UP000055060"/>
    </source>
</evidence>
<evidence type="ECO:0000313" key="9">
    <source>
        <dbReference type="EMBL" id="GAP13911.1"/>
    </source>
</evidence>
<feature type="domain" description="Glucosamine/galactosamine-6-phosphate isomerase" evidence="8">
    <location>
        <begin position="8"/>
        <end position="235"/>
    </location>
</feature>
<dbReference type="Pfam" id="PF01182">
    <property type="entry name" value="Glucosamine_iso"/>
    <property type="match status" value="1"/>
</dbReference>
<organism evidence="9">
    <name type="scientific">Longilinea arvoryzae</name>
    <dbReference type="NCBI Taxonomy" id="360412"/>
    <lineage>
        <taxon>Bacteria</taxon>
        <taxon>Bacillati</taxon>
        <taxon>Chloroflexota</taxon>
        <taxon>Anaerolineae</taxon>
        <taxon>Anaerolineales</taxon>
        <taxon>Anaerolineaceae</taxon>
        <taxon>Longilinea</taxon>
    </lineage>
</organism>
<proteinExistence type="inferred from homology"/>
<sequence>MPEIVETPDAESLAEFAARAFLHAAQAAMQNHGRFSVVLSGGSTPQKMYIRLSQPPYLEQVDWNRVFFFWGDERCVPPDHAESNFGAARKALLDVAPIPRANIHRIPGELAPELSAGLYEQDLRDFFGGQDPPHLDLILLGLGEDGHTASLFPGSPALHEVEHWTAAVMHADGPPPLVPRVTLTLPVLNAAHEIIFLVSGENKASILARVVSLPSPPGDIYPAQLVRPVSGRVTWLADRAALAVWKKTPAEGNLE</sequence>
<dbReference type="Gene3D" id="3.40.50.1360">
    <property type="match status" value="1"/>
</dbReference>
<dbReference type="GO" id="GO:0006098">
    <property type="term" value="P:pentose-phosphate shunt"/>
    <property type="evidence" value="ECO:0007669"/>
    <property type="project" value="UniProtKB-UniPathway"/>
</dbReference>
<name>A0A0S7B977_9CHLR</name>